<evidence type="ECO:0000313" key="2">
    <source>
        <dbReference type="EMBL" id="RHW26432.1"/>
    </source>
</evidence>
<dbReference type="OrthoDB" id="3789964at2"/>
<keyword evidence="3" id="KW-1185">Reference proteome</keyword>
<protein>
    <submittedName>
        <fullName evidence="2">Uncharacterized protein</fullName>
    </submittedName>
</protein>
<proteinExistence type="predicted"/>
<evidence type="ECO:0000313" key="3">
    <source>
        <dbReference type="Proteomes" id="UP000283644"/>
    </source>
</evidence>
<sequence length="290" mass="30410">MLDTDDTIGLRDRMQRAVGGLHAPDVMSQVLAAGHRHRSQRRIKYAAGGVAAVAAAGAIGYPLTQGTPRESGDPDRAPGYATDPSSSEQVSPSTPATDENGCPVRPDGWWNMPGDQIPTTLAGLLPEGVTIGWSEDTSAGAWSGNLAETGDRDFVGVSLLPPPGQGNAPEPREDGGSITLCGTWEPAQKVEPCAPGEACEEIRDDAGALVGVVREKTESTIENGVEVPTDKSYFLATLVGPGGGHVEIYAAEGTRDDRPDTVHDPADQPPFTMDEVVELVTNPVWTSYDG</sequence>
<dbReference type="RefSeq" id="WP_118925845.1">
    <property type="nucleotide sequence ID" value="NZ_QXGH01000017.1"/>
</dbReference>
<gene>
    <name evidence="2" type="ORF">D0Z08_13940</name>
</gene>
<organism evidence="2 3">
    <name type="scientific">Nocardioides immobilis</name>
    <dbReference type="NCBI Taxonomy" id="2049295"/>
    <lineage>
        <taxon>Bacteria</taxon>
        <taxon>Bacillati</taxon>
        <taxon>Actinomycetota</taxon>
        <taxon>Actinomycetes</taxon>
        <taxon>Propionibacteriales</taxon>
        <taxon>Nocardioidaceae</taxon>
        <taxon>Nocardioides</taxon>
    </lineage>
</organism>
<dbReference type="Proteomes" id="UP000283644">
    <property type="component" value="Unassembled WGS sequence"/>
</dbReference>
<accession>A0A417Y1A7</accession>
<name>A0A417Y1A7_9ACTN</name>
<reference evidence="2 3" key="1">
    <citation type="submission" date="2018-09" db="EMBL/GenBank/DDBJ databases">
        <title>Genome sequencing of Nocardioides immobilis CCTCC AB 2017083 for comparison to Nocardioides silvaticus.</title>
        <authorList>
            <person name="Li C."/>
            <person name="Wang G."/>
        </authorList>
    </citation>
    <scope>NUCLEOTIDE SEQUENCE [LARGE SCALE GENOMIC DNA]</scope>
    <source>
        <strain evidence="2 3">CCTCC AB 2017083</strain>
    </source>
</reference>
<evidence type="ECO:0000256" key="1">
    <source>
        <dbReference type="SAM" id="MobiDB-lite"/>
    </source>
</evidence>
<feature type="compositionally biased region" description="Polar residues" evidence="1">
    <location>
        <begin position="83"/>
        <end position="97"/>
    </location>
</feature>
<dbReference type="AlphaFoldDB" id="A0A417Y1A7"/>
<feature type="region of interest" description="Disordered" evidence="1">
    <location>
        <begin position="63"/>
        <end position="104"/>
    </location>
</feature>
<dbReference type="EMBL" id="QXGH01000017">
    <property type="protein sequence ID" value="RHW26432.1"/>
    <property type="molecule type" value="Genomic_DNA"/>
</dbReference>
<comment type="caution">
    <text evidence="2">The sequence shown here is derived from an EMBL/GenBank/DDBJ whole genome shotgun (WGS) entry which is preliminary data.</text>
</comment>